<accession>A0A388LWT2</accession>
<gene>
    <name evidence="2" type="ORF">CBR_g42050</name>
</gene>
<reference evidence="2 3" key="1">
    <citation type="journal article" date="2018" name="Cell">
        <title>The Chara Genome: Secondary Complexity and Implications for Plant Terrestrialization.</title>
        <authorList>
            <person name="Nishiyama T."/>
            <person name="Sakayama H."/>
            <person name="Vries J.D."/>
            <person name="Buschmann H."/>
            <person name="Saint-Marcoux D."/>
            <person name="Ullrich K.K."/>
            <person name="Haas F.B."/>
            <person name="Vanderstraeten L."/>
            <person name="Becker D."/>
            <person name="Lang D."/>
            <person name="Vosolsobe S."/>
            <person name="Rombauts S."/>
            <person name="Wilhelmsson P.K.I."/>
            <person name="Janitza P."/>
            <person name="Kern R."/>
            <person name="Heyl A."/>
            <person name="Rumpler F."/>
            <person name="Villalobos L.I.A.C."/>
            <person name="Clay J.M."/>
            <person name="Skokan R."/>
            <person name="Toyoda A."/>
            <person name="Suzuki Y."/>
            <person name="Kagoshima H."/>
            <person name="Schijlen E."/>
            <person name="Tajeshwar N."/>
            <person name="Catarino B."/>
            <person name="Hetherington A.J."/>
            <person name="Saltykova A."/>
            <person name="Bonnot C."/>
            <person name="Breuninger H."/>
            <person name="Symeonidi A."/>
            <person name="Radhakrishnan G.V."/>
            <person name="Van Nieuwerburgh F."/>
            <person name="Deforce D."/>
            <person name="Chang C."/>
            <person name="Karol K.G."/>
            <person name="Hedrich R."/>
            <person name="Ulvskov P."/>
            <person name="Glockner G."/>
            <person name="Delwiche C.F."/>
            <person name="Petrasek J."/>
            <person name="Van de Peer Y."/>
            <person name="Friml J."/>
            <person name="Beilby M."/>
            <person name="Dolan L."/>
            <person name="Kohara Y."/>
            <person name="Sugano S."/>
            <person name="Fujiyama A."/>
            <person name="Delaux P.-M."/>
            <person name="Quint M."/>
            <person name="TheiBen G."/>
            <person name="Hagemann M."/>
            <person name="Harholt J."/>
            <person name="Dunand C."/>
            <person name="Zachgo S."/>
            <person name="Langdale J."/>
            <person name="Maumus F."/>
            <person name="Straeten D.V.D."/>
            <person name="Gould S.B."/>
            <person name="Rensing S.A."/>
        </authorList>
    </citation>
    <scope>NUCLEOTIDE SEQUENCE [LARGE SCALE GENOMIC DNA]</scope>
    <source>
        <strain evidence="2 3">S276</strain>
    </source>
</reference>
<evidence type="ECO:0000313" key="3">
    <source>
        <dbReference type="Proteomes" id="UP000265515"/>
    </source>
</evidence>
<dbReference type="Gramene" id="GBG86766">
    <property type="protein sequence ID" value="GBG86766"/>
    <property type="gene ID" value="CBR_g42050"/>
</dbReference>
<proteinExistence type="predicted"/>
<dbReference type="AlphaFoldDB" id="A0A388LWT2"/>
<evidence type="ECO:0000313" key="2">
    <source>
        <dbReference type="EMBL" id="GBG86766.1"/>
    </source>
</evidence>
<dbReference type="Proteomes" id="UP000265515">
    <property type="component" value="Unassembled WGS sequence"/>
</dbReference>
<dbReference type="EMBL" id="BFEA01000578">
    <property type="protein sequence ID" value="GBG86766.1"/>
    <property type="molecule type" value="Genomic_DNA"/>
</dbReference>
<feature type="region of interest" description="Disordered" evidence="1">
    <location>
        <begin position="104"/>
        <end position="150"/>
    </location>
</feature>
<evidence type="ECO:0000256" key="1">
    <source>
        <dbReference type="SAM" id="MobiDB-lite"/>
    </source>
</evidence>
<organism evidence="2 3">
    <name type="scientific">Chara braunii</name>
    <name type="common">Braun's stonewort</name>
    <dbReference type="NCBI Taxonomy" id="69332"/>
    <lineage>
        <taxon>Eukaryota</taxon>
        <taxon>Viridiplantae</taxon>
        <taxon>Streptophyta</taxon>
        <taxon>Charophyceae</taxon>
        <taxon>Charales</taxon>
        <taxon>Characeae</taxon>
        <taxon>Chara</taxon>
    </lineage>
</organism>
<name>A0A388LWT2_CHABU</name>
<comment type="caution">
    <text evidence="2">The sequence shown here is derived from an EMBL/GenBank/DDBJ whole genome shotgun (WGS) entry which is preliminary data.</text>
</comment>
<keyword evidence="3" id="KW-1185">Reference proteome</keyword>
<sequence>MKGSVVVESAENRLEERWTILSGKRLRRAVGWAVAVWVVRKWKTRNWKTKEEMPVFPRALLPRGGENAQRNRCRRTLRLRSRFEGKLWTLGEVDVKCKSSARICKTSQPKKPVRPSRRQKSDDSSDDAEGVAPRLLSLPDDDEQETKKPSAVNMTECFFLEYDEYGKKRRDSPRVVIDVVQILPIPVGDIAFNQQSLNPTIVAGIEAAIAASTRPRSEDDPALWDPPELMLTPIRPSKDKNSQGIRVLPQDFDPDRADEYFYYPVVGQHTSEAMKRAVANNSAAVEVFGFRNYDRVRIIYFDDDHTNG</sequence>
<protein>
    <submittedName>
        <fullName evidence="2">Uncharacterized protein</fullName>
    </submittedName>
</protein>